<dbReference type="EMBL" id="SDKM01000029">
    <property type="protein sequence ID" value="RYP83803.1"/>
    <property type="molecule type" value="Genomic_DNA"/>
</dbReference>
<keyword evidence="2" id="KW-1185">Reference proteome</keyword>
<comment type="caution">
    <text evidence="1">The sequence shown here is derived from an EMBL/GenBank/DDBJ whole genome shotgun (WGS) entry which is preliminary data.</text>
</comment>
<name>A0A4Q4Z7Q3_9ACTN</name>
<evidence type="ECO:0008006" key="3">
    <source>
        <dbReference type="Google" id="ProtNLM"/>
    </source>
</evidence>
<evidence type="ECO:0000313" key="2">
    <source>
        <dbReference type="Proteomes" id="UP000295198"/>
    </source>
</evidence>
<dbReference type="AlphaFoldDB" id="A0A4Q4Z7Q3"/>
<dbReference type="Proteomes" id="UP000295198">
    <property type="component" value="Unassembled WGS sequence"/>
</dbReference>
<dbReference type="RefSeq" id="WP_134719520.1">
    <property type="nucleotide sequence ID" value="NZ_SDKM01000029.1"/>
</dbReference>
<gene>
    <name evidence="1" type="ORF">EKO23_18045</name>
</gene>
<sequence>MHHTVSHPRTGSLVRVERGDTFEVLLRQRSERHGWRVAMAPYGTDLLTDQPRAGTSGVDATRRLMFRAMRGGGGILRLERTLPSADDEGAEYVDLVVAIGR</sequence>
<organism evidence="1 2">
    <name type="scientific">Nocardioides guangzhouensis</name>
    <dbReference type="NCBI Taxonomy" id="2497878"/>
    <lineage>
        <taxon>Bacteria</taxon>
        <taxon>Bacillati</taxon>
        <taxon>Actinomycetota</taxon>
        <taxon>Actinomycetes</taxon>
        <taxon>Propionibacteriales</taxon>
        <taxon>Nocardioidaceae</taxon>
        <taxon>Nocardioides</taxon>
    </lineage>
</organism>
<evidence type="ECO:0000313" key="1">
    <source>
        <dbReference type="EMBL" id="RYP83803.1"/>
    </source>
</evidence>
<reference evidence="1 2" key="1">
    <citation type="submission" date="2019-01" db="EMBL/GenBank/DDBJ databases">
        <title>Nocardioides guangzhouensis sp. nov., an actinobacterium isolated from soil.</title>
        <authorList>
            <person name="Fu Y."/>
            <person name="Cai Y."/>
            <person name="Lin Z."/>
            <person name="Chen P."/>
        </authorList>
    </citation>
    <scope>NUCLEOTIDE SEQUENCE [LARGE SCALE GENOMIC DNA]</scope>
    <source>
        <strain evidence="1 2">130</strain>
    </source>
</reference>
<protein>
    <recommendedName>
        <fullName evidence="3">Proteinase inhibitor I42 chagasin domain-containing protein</fullName>
    </recommendedName>
</protein>
<accession>A0A4Q4Z7Q3</accession>
<proteinExistence type="predicted"/>